<dbReference type="InterPro" id="IPR045156">
    <property type="entry name" value="Vac8"/>
</dbReference>
<evidence type="ECO:0000256" key="2">
    <source>
        <dbReference type="ARBA" id="ARBA00022737"/>
    </source>
</evidence>
<comment type="similarity">
    <text evidence="1">Belongs to the beta-catenin family.</text>
</comment>
<dbReference type="GO" id="GO:0043495">
    <property type="term" value="F:protein-membrane adaptor activity"/>
    <property type="evidence" value="ECO:0007669"/>
    <property type="project" value="InterPro"/>
</dbReference>
<organism evidence="3 4">
    <name type="scientific">Coccomyxa viridis</name>
    <dbReference type="NCBI Taxonomy" id="1274662"/>
    <lineage>
        <taxon>Eukaryota</taxon>
        <taxon>Viridiplantae</taxon>
        <taxon>Chlorophyta</taxon>
        <taxon>core chlorophytes</taxon>
        <taxon>Trebouxiophyceae</taxon>
        <taxon>Trebouxiophyceae incertae sedis</taxon>
        <taxon>Coccomyxaceae</taxon>
        <taxon>Coccomyxa</taxon>
    </lineage>
</organism>
<accession>A0AAV1I8N6</accession>
<name>A0AAV1I8N6_9CHLO</name>
<dbReference type="PANTHER" id="PTHR47249">
    <property type="entry name" value="VACUOLAR PROTEIN 8"/>
    <property type="match status" value="1"/>
</dbReference>
<dbReference type="InterPro" id="IPR016024">
    <property type="entry name" value="ARM-type_fold"/>
</dbReference>
<dbReference type="EMBL" id="CAUYUE010000006">
    <property type="protein sequence ID" value="CAK0781468.1"/>
    <property type="molecule type" value="Genomic_DNA"/>
</dbReference>
<sequence length="471" mass="48815">MRAMRRSSDLLRRAAQSVLGKQQKAAKSGPFSRGVFTSANPLQARLCGEQQPLKADLAFTLVGAAAAVIYLNRTTALSGPETLEPDALEELARDLSSSNTADKERAVSMLSSLTPYLEYHSAMLGAGVFPALIKAVLDARMIPQVRVIALGCAADLLKENDAKKAAASNPDFIPNLLNALKSEGGWENGPEEGGIARASAARALAELCAAPELHGTISKTGAAQALAEHGAEAAEVSKSEDKTYSSLSEVPGTMVERHAVEDERFTAAALYNLACSSTGVTSILNAATNAVVGLGRWASSKDPILQRYGVGALSRMSTSSPRAFRAVVDSGCLPALVAATASDDAQAQCFAAGAIGKLVDLGEGPAQLLLEANAPSALIAMLNEGRHSAPAAIGGSSKGVQRGVQRCSVRAILSTLSSDAFCKELLAAGVLPKVQAVLNSGLNEKTDAELINIIGQIIGNLQAERMVTRAS</sequence>
<reference evidence="3 4" key="1">
    <citation type="submission" date="2023-10" db="EMBL/GenBank/DDBJ databases">
        <authorList>
            <person name="Maclean D."/>
            <person name="Macfadyen A."/>
        </authorList>
    </citation>
    <scope>NUCLEOTIDE SEQUENCE [LARGE SCALE GENOMIC DNA]</scope>
</reference>
<keyword evidence="4" id="KW-1185">Reference proteome</keyword>
<proteinExistence type="inferred from homology"/>
<dbReference type="Gene3D" id="1.25.10.10">
    <property type="entry name" value="Leucine-rich Repeat Variant"/>
    <property type="match status" value="2"/>
</dbReference>
<evidence type="ECO:0000313" key="3">
    <source>
        <dbReference type="EMBL" id="CAK0781468.1"/>
    </source>
</evidence>
<comment type="caution">
    <text evidence="3">The sequence shown here is derived from an EMBL/GenBank/DDBJ whole genome shotgun (WGS) entry which is preliminary data.</text>
</comment>
<dbReference type="SUPFAM" id="SSF48371">
    <property type="entry name" value="ARM repeat"/>
    <property type="match status" value="1"/>
</dbReference>
<protein>
    <submittedName>
        <fullName evidence="3">Uncharacterized protein</fullName>
    </submittedName>
</protein>
<gene>
    <name evidence="3" type="ORF">CVIRNUC_005381</name>
</gene>
<dbReference type="GO" id="GO:0071562">
    <property type="term" value="P:nucleus-vacuole junction assembly"/>
    <property type="evidence" value="ECO:0007669"/>
    <property type="project" value="InterPro"/>
</dbReference>
<dbReference type="Proteomes" id="UP001314263">
    <property type="component" value="Unassembled WGS sequence"/>
</dbReference>
<dbReference type="AlphaFoldDB" id="A0AAV1I8N6"/>
<dbReference type="PANTHER" id="PTHR47249:SF1">
    <property type="entry name" value="VACUOLAR PROTEIN 8"/>
    <property type="match status" value="1"/>
</dbReference>
<keyword evidence="2" id="KW-0677">Repeat</keyword>
<dbReference type="InterPro" id="IPR011989">
    <property type="entry name" value="ARM-like"/>
</dbReference>
<evidence type="ECO:0000313" key="4">
    <source>
        <dbReference type="Proteomes" id="UP001314263"/>
    </source>
</evidence>
<evidence type="ECO:0000256" key="1">
    <source>
        <dbReference type="ARBA" id="ARBA00005462"/>
    </source>
</evidence>